<gene>
    <name evidence="1" type="ORF">BCR42DRAFT_393264</name>
</gene>
<keyword evidence="2" id="KW-1185">Reference proteome</keyword>
<name>A0A1X2IF95_9FUNG</name>
<evidence type="ECO:0000313" key="1">
    <source>
        <dbReference type="EMBL" id="ORZ15381.1"/>
    </source>
</evidence>
<protein>
    <submittedName>
        <fullName evidence="1">Uncharacterized protein</fullName>
    </submittedName>
</protein>
<proteinExistence type="predicted"/>
<reference evidence="1 2" key="1">
    <citation type="submission" date="2016-07" db="EMBL/GenBank/DDBJ databases">
        <title>Pervasive Adenine N6-methylation of Active Genes in Fungi.</title>
        <authorList>
            <consortium name="DOE Joint Genome Institute"/>
            <person name="Mondo S.J."/>
            <person name="Dannebaum R.O."/>
            <person name="Kuo R.C."/>
            <person name="Labutti K."/>
            <person name="Haridas S."/>
            <person name="Kuo A."/>
            <person name="Salamov A."/>
            <person name="Ahrendt S.R."/>
            <person name="Lipzen A."/>
            <person name="Sullivan W."/>
            <person name="Andreopoulos W.B."/>
            <person name="Clum A."/>
            <person name="Lindquist E."/>
            <person name="Daum C."/>
            <person name="Ramamoorthy G.K."/>
            <person name="Gryganskyi A."/>
            <person name="Culley D."/>
            <person name="Magnuson J.K."/>
            <person name="James T.Y."/>
            <person name="O'Malley M.A."/>
            <person name="Stajich J.E."/>
            <person name="Spatafora J.W."/>
            <person name="Visel A."/>
            <person name="Grigoriev I.V."/>
        </authorList>
    </citation>
    <scope>NUCLEOTIDE SEQUENCE [LARGE SCALE GENOMIC DNA]</scope>
    <source>
        <strain evidence="1 2">NRRL 1336</strain>
    </source>
</reference>
<comment type="caution">
    <text evidence="1">The sequence shown here is derived from an EMBL/GenBank/DDBJ whole genome shotgun (WGS) entry which is preliminary data.</text>
</comment>
<evidence type="ECO:0000313" key="2">
    <source>
        <dbReference type="Proteomes" id="UP000193560"/>
    </source>
</evidence>
<sequence>MHIQIFYGWKNFTEEYGGDVLCMSAVYPYREYIKDLQARTQLTEESGVHPTQMQQFTIAQYNTVITIHSRSPMVPSPKQYVALFYIEDFLLQLQLSRSSEDVIIVKEYKGVHCITLVMGHSIYTG</sequence>
<dbReference type="EMBL" id="MCGE01000013">
    <property type="protein sequence ID" value="ORZ15381.1"/>
    <property type="molecule type" value="Genomic_DNA"/>
</dbReference>
<organism evidence="1 2">
    <name type="scientific">Absidia repens</name>
    <dbReference type="NCBI Taxonomy" id="90262"/>
    <lineage>
        <taxon>Eukaryota</taxon>
        <taxon>Fungi</taxon>
        <taxon>Fungi incertae sedis</taxon>
        <taxon>Mucoromycota</taxon>
        <taxon>Mucoromycotina</taxon>
        <taxon>Mucoromycetes</taxon>
        <taxon>Mucorales</taxon>
        <taxon>Cunninghamellaceae</taxon>
        <taxon>Absidia</taxon>
    </lineage>
</organism>
<accession>A0A1X2IF95</accession>
<dbReference type="Proteomes" id="UP000193560">
    <property type="component" value="Unassembled WGS sequence"/>
</dbReference>
<dbReference type="AlphaFoldDB" id="A0A1X2IF95"/>